<feature type="region of interest" description="Disordered" evidence="1">
    <location>
        <begin position="943"/>
        <end position="983"/>
    </location>
</feature>
<feature type="transmembrane region" description="Helical" evidence="2">
    <location>
        <begin position="101"/>
        <end position="119"/>
    </location>
</feature>
<evidence type="ECO:0000313" key="3">
    <source>
        <dbReference type="EMBL" id="KAK7247713.1"/>
    </source>
</evidence>
<reference evidence="3 4" key="1">
    <citation type="submission" date="2024-03" db="EMBL/GenBank/DDBJ databases">
        <title>Aureococcus anophagefferens CCMP1851 and Kratosvirus quantuckense: Draft genome of a second virus-susceptible host strain in the model system.</title>
        <authorList>
            <person name="Chase E."/>
            <person name="Truchon A.R."/>
            <person name="Schepens W."/>
            <person name="Wilhelm S.W."/>
        </authorList>
    </citation>
    <scope>NUCLEOTIDE SEQUENCE [LARGE SCALE GENOMIC DNA]</scope>
    <source>
        <strain evidence="3 4">CCMP1851</strain>
    </source>
</reference>
<feature type="transmembrane region" description="Helical" evidence="2">
    <location>
        <begin position="716"/>
        <end position="740"/>
    </location>
</feature>
<gene>
    <name evidence="3" type="ORF">SO694_0008809</name>
</gene>
<feature type="transmembrane region" description="Helical" evidence="2">
    <location>
        <begin position="613"/>
        <end position="637"/>
    </location>
</feature>
<feature type="transmembrane region" description="Helical" evidence="2">
    <location>
        <begin position="500"/>
        <end position="521"/>
    </location>
</feature>
<feature type="transmembrane region" description="Helical" evidence="2">
    <location>
        <begin position="159"/>
        <end position="184"/>
    </location>
</feature>
<feature type="transmembrane region" description="Helical" evidence="2">
    <location>
        <begin position="347"/>
        <end position="366"/>
    </location>
</feature>
<feature type="transmembrane region" description="Helical" evidence="2">
    <location>
        <begin position="459"/>
        <end position="480"/>
    </location>
</feature>
<feature type="transmembrane region" description="Helical" evidence="2">
    <location>
        <begin position="425"/>
        <end position="447"/>
    </location>
</feature>
<feature type="region of interest" description="Disordered" evidence="1">
    <location>
        <begin position="800"/>
        <end position="828"/>
    </location>
</feature>
<protein>
    <submittedName>
        <fullName evidence="3">Uncharacterized protein</fullName>
    </submittedName>
</protein>
<dbReference type="EMBL" id="JBBJCI010000128">
    <property type="protein sequence ID" value="KAK7247713.1"/>
    <property type="molecule type" value="Genomic_DNA"/>
</dbReference>
<feature type="compositionally biased region" description="Basic and acidic residues" evidence="1">
    <location>
        <begin position="812"/>
        <end position="828"/>
    </location>
</feature>
<feature type="transmembrane region" description="Helical" evidence="2">
    <location>
        <begin position="649"/>
        <end position="670"/>
    </location>
</feature>
<sequence length="983" mass="107151">MAEGAPRKTSYSRHVLSPEKEAEALAWVHSWRHRFIVSTVIAGFTAGFLVLFTSMGVGVWYTIKTHHLSWYSWALGCVAMLLFFLLALFDSGEWTGCAGTVRDAFAALGALCLCAYGLMSVDSYPYGPLCFFLVGVWAALAGTHSLLSSLPCTPDAVPFDVFVMTLTKPFYFFAVVVGGLWFYWASLDVNAWAPYRKRVGQRLSNNDLTCREKHEKNWMDDEDIKALKEYETCEEIFLLWVSPFVAGMCLGVFGFLCHALKHADTSGKKMVCVLGTLAAGAWCAASLAGAGHGVTTAIFMFLVAGVLALVFAALYSYGVAGITQLLYAPDGAAQAAFAKFVTPYMDIWKGFLTVSAWPFFLLYLGFAGLQQLARTLRGAARKKRPASYAPRGPIEGCLGCCVTDEARSHLHTLANWNWTPVFDWAVLWGVGLVALTVIISKFTVLAMSVVVSAFGDSSVLVATLVLTAVGLFLFILPPVPGAPIYLAAGFMLLAVAKKNGWTVLPAICYTCVVSLIIKLIACTLQQKMIGENLAGNLWIPGQHKRAKFPTSKAPISAMFHSWIRKTCGVNSEIVRMTRLILMEPGLSIAKVTILVGGPDWPTSVLCGILKVDLLQVMIGTSPIMALIIPTVMAGAFLSIDESYAEVLSVIFASAAATVQSGAIVVAAIYLDREMERRKDELAAVPYDEEVRASEKQDRRDARKLKRLTHWSHVPEGWAALQIFGLVCMTASCYLCTYWGANCFREFNIDDSVSKRLDGKMGSIVRPAGYVAMLLFAVSCVILYLFKSCWASKQMLTEDGPNALDDSDDELEEGRPSDPTDEKHRNPNFKRLDIANSVKAIAGYQTSPKAGAVELSEHKEGGADDLPRLDDIDDDDAYNAPQRATPRKSVLVDAAHLERSASELKSAKKEAKAAKEKLALEKERAEKEKLRSKRLEAEVAALRRASMGVAPPASVTDASLPTQSHSPPDSPKAADEGKDPETFV</sequence>
<feature type="compositionally biased region" description="Polar residues" evidence="1">
    <location>
        <begin position="955"/>
        <end position="966"/>
    </location>
</feature>
<evidence type="ECO:0000256" key="1">
    <source>
        <dbReference type="SAM" id="MobiDB-lite"/>
    </source>
</evidence>
<dbReference type="Proteomes" id="UP001363151">
    <property type="component" value="Unassembled WGS sequence"/>
</dbReference>
<name>A0ABR1G3E0_AURAN</name>
<feature type="transmembrane region" description="Helical" evidence="2">
    <location>
        <begin position="69"/>
        <end position="89"/>
    </location>
</feature>
<feature type="compositionally biased region" description="Basic and acidic residues" evidence="1">
    <location>
        <begin position="971"/>
        <end position="983"/>
    </location>
</feature>
<evidence type="ECO:0000256" key="2">
    <source>
        <dbReference type="SAM" id="Phobius"/>
    </source>
</evidence>
<feature type="compositionally biased region" description="Basic and acidic residues" evidence="1">
    <location>
        <begin position="854"/>
        <end position="869"/>
    </location>
</feature>
<comment type="caution">
    <text evidence="3">The sequence shown here is derived from an EMBL/GenBank/DDBJ whole genome shotgun (WGS) entry which is preliminary data.</text>
</comment>
<feature type="transmembrane region" description="Helical" evidence="2">
    <location>
        <begin position="125"/>
        <end position="147"/>
    </location>
</feature>
<organism evidence="3 4">
    <name type="scientific">Aureococcus anophagefferens</name>
    <name type="common">Harmful bloom alga</name>
    <dbReference type="NCBI Taxonomy" id="44056"/>
    <lineage>
        <taxon>Eukaryota</taxon>
        <taxon>Sar</taxon>
        <taxon>Stramenopiles</taxon>
        <taxon>Ochrophyta</taxon>
        <taxon>Pelagophyceae</taxon>
        <taxon>Pelagomonadales</taxon>
        <taxon>Pelagomonadaceae</taxon>
        <taxon>Aureococcus</taxon>
    </lineage>
</organism>
<keyword evidence="4" id="KW-1185">Reference proteome</keyword>
<feature type="transmembrane region" description="Helical" evidence="2">
    <location>
        <begin position="35"/>
        <end position="63"/>
    </location>
</feature>
<proteinExistence type="predicted"/>
<feature type="transmembrane region" description="Helical" evidence="2">
    <location>
        <begin position="767"/>
        <end position="785"/>
    </location>
</feature>
<keyword evidence="2" id="KW-0812">Transmembrane</keyword>
<feature type="transmembrane region" description="Helical" evidence="2">
    <location>
        <begin position="271"/>
        <end position="291"/>
    </location>
</feature>
<keyword evidence="2" id="KW-1133">Transmembrane helix</keyword>
<evidence type="ECO:0000313" key="4">
    <source>
        <dbReference type="Proteomes" id="UP001363151"/>
    </source>
</evidence>
<feature type="transmembrane region" description="Helical" evidence="2">
    <location>
        <begin position="237"/>
        <end position="259"/>
    </location>
</feature>
<accession>A0ABR1G3E0</accession>
<keyword evidence="2" id="KW-0472">Membrane</keyword>
<feature type="region of interest" description="Disordered" evidence="1">
    <location>
        <begin position="848"/>
        <end position="891"/>
    </location>
</feature>
<feature type="transmembrane region" description="Helical" evidence="2">
    <location>
        <begin position="297"/>
        <end position="317"/>
    </location>
</feature>